<organism evidence="3 4">
    <name type="scientific">Photobacterium halotolerans</name>
    <dbReference type="NCBI Taxonomy" id="265726"/>
    <lineage>
        <taxon>Bacteria</taxon>
        <taxon>Pseudomonadati</taxon>
        <taxon>Pseudomonadota</taxon>
        <taxon>Gammaproteobacteria</taxon>
        <taxon>Vibrionales</taxon>
        <taxon>Vibrionaceae</taxon>
        <taxon>Photobacterium</taxon>
    </lineage>
</organism>
<dbReference type="AlphaFoldDB" id="A0A0F5VBB9"/>
<evidence type="ECO:0000313" key="4">
    <source>
        <dbReference type="Proteomes" id="UP000033633"/>
    </source>
</evidence>
<dbReference type="Gene3D" id="3.40.720.10">
    <property type="entry name" value="Alkaline Phosphatase, subunit A"/>
    <property type="match status" value="1"/>
</dbReference>
<accession>A0A0F5VBB9</accession>
<feature type="transmembrane region" description="Helical" evidence="1">
    <location>
        <begin position="87"/>
        <end position="108"/>
    </location>
</feature>
<dbReference type="InterPro" id="IPR000917">
    <property type="entry name" value="Sulfatase_N"/>
</dbReference>
<protein>
    <recommendedName>
        <fullName evidence="2">Sulfatase N-terminal domain-containing protein</fullName>
    </recommendedName>
</protein>
<name>A0A0F5VBB9_9GAMM</name>
<keyword evidence="4" id="KW-1185">Reference proteome</keyword>
<dbReference type="GO" id="GO:0005886">
    <property type="term" value="C:plasma membrane"/>
    <property type="evidence" value="ECO:0007669"/>
    <property type="project" value="UniProtKB-SubCell"/>
</dbReference>
<keyword evidence="1" id="KW-1133">Transmembrane helix</keyword>
<dbReference type="PANTHER" id="PTHR30443:SF2">
    <property type="entry name" value="PHOSPHOETHANOLAMINE TRANSFERASE EPTC"/>
    <property type="match status" value="1"/>
</dbReference>
<comment type="caution">
    <text evidence="3">The sequence shown here is derived from an EMBL/GenBank/DDBJ whole genome shotgun (WGS) entry which is preliminary data.</text>
</comment>
<evidence type="ECO:0000256" key="1">
    <source>
        <dbReference type="SAM" id="Phobius"/>
    </source>
</evidence>
<dbReference type="InterPro" id="IPR017850">
    <property type="entry name" value="Alkaline_phosphatase_core_sf"/>
</dbReference>
<dbReference type="PATRIC" id="fig|265726.11.peg.707"/>
<dbReference type="SUPFAM" id="SSF53649">
    <property type="entry name" value="Alkaline phosphatase-like"/>
    <property type="match status" value="1"/>
</dbReference>
<feature type="transmembrane region" description="Helical" evidence="1">
    <location>
        <begin position="60"/>
        <end position="80"/>
    </location>
</feature>
<dbReference type="STRING" id="265726.KY46_12515"/>
<dbReference type="InterPro" id="IPR040423">
    <property type="entry name" value="PEA_transferase"/>
</dbReference>
<dbReference type="Proteomes" id="UP000033633">
    <property type="component" value="Unassembled WGS sequence"/>
</dbReference>
<dbReference type="GO" id="GO:0016776">
    <property type="term" value="F:phosphotransferase activity, phosphate group as acceptor"/>
    <property type="evidence" value="ECO:0007669"/>
    <property type="project" value="TreeGrafter"/>
</dbReference>
<sequence length="587" mass="65721">MPVSHNRRSYRPNAASNPVRNTLVTLVSGIVVVGVLLFLTRNFFSQLSFLSKSENPVRNVAVFAVLWLLTLASLKAVLTARRMAVHVFWNVFLSGAVFVHLSFFLILAENLTLFDIRRMWIERGEAGAALLFYWSELLLPVLFALAFSLSLLRVRIWLLSRYSSSSSYVAAGLPAVVIGILAAMVVMKGPAAAQGLAGIYTLPGFFSVVLFEQIVDERPQRQPVTAIARQPLVSNVIVVVDESVSADFFGQDSDYSLVPSLKAHADAVINYGVATSAHNCSSYSNAVLRWGVVPGSFEQAFHLPTIWQYSQASGYTSTYIDAQKPPGTLTNFMNTDELGFIHQVKQLNVEQIERHQAFMRLDFDIVDHLVSLVGDDKPDFIYINKLGVHFPYEGKYPASSTRFQPAMTLFEPIGHSSRQALMNSYQNAIAWNVNGFFERLLNSIDLDNTVVIYTSDHGQDLLEEGKGLLTHCNRNSGSAYQGMVPMLVLTTHPQLRQRFESSQADNFHQLSHFNVFPTVLEILGYEHDFVKQHYGDAMFYPVERIGKFYTSDLFLPAHTQHEYEWQSVPLQTPSRFMPGALASQSPD</sequence>
<evidence type="ECO:0000313" key="3">
    <source>
        <dbReference type="EMBL" id="KKC99470.1"/>
    </source>
</evidence>
<keyword evidence="1" id="KW-0472">Membrane</keyword>
<feature type="transmembrane region" description="Helical" evidence="1">
    <location>
        <begin position="166"/>
        <end position="186"/>
    </location>
</feature>
<dbReference type="EMBL" id="JWYV01000010">
    <property type="protein sequence ID" value="KKC99470.1"/>
    <property type="molecule type" value="Genomic_DNA"/>
</dbReference>
<feature type="transmembrane region" description="Helical" evidence="1">
    <location>
        <begin position="128"/>
        <end position="154"/>
    </location>
</feature>
<keyword evidence="1" id="KW-0812">Transmembrane</keyword>
<feature type="transmembrane region" description="Helical" evidence="1">
    <location>
        <begin position="21"/>
        <end position="40"/>
    </location>
</feature>
<dbReference type="PANTHER" id="PTHR30443">
    <property type="entry name" value="INNER MEMBRANE PROTEIN"/>
    <property type="match status" value="1"/>
</dbReference>
<evidence type="ECO:0000259" key="2">
    <source>
        <dbReference type="Pfam" id="PF00884"/>
    </source>
</evidence>
<gene>
    <name evidence="3" type="ORF">KY46_12515</name>
</gene>
<proteinExistence type="predicted"/>
<reference evidence="3 4" key="1">
    <citation type="submission" date="2014-12" db="EMBL/GenBank/DDBJ databases">
        <title>Mercury Reductase activity and rhizosphere competence traits in the genome of root associated Photobacterium halotolerans MELD1.</title>
        <authorList>
            <person name="Mathew D.C."/>
            <person name="Huang C.-C."/>
        </authorList>
    </citation>
    <scope>NUCLEOTIDE SEQUENCE [LARGE SCALE GENOMIC DNA]</scope>
    <source>
        <strain evidence="3 4">MELD1</strain>
    </source>
</reference>
<dbReference type="GO" id="GO:0009244">
    <property type="term" value="P:lipopolysaccharide core region biosynthetic process"/>
    <property type="evidence" value="ECO:0007669"/>
    <property type="project" value="TreeGrafter"/>
</dbReference>
<dbReference type="Pfam" id="PF00884">
    <property type="entry name" value="Sulfatase"/>
    <property type="match status" value="1"/>
</dbReference>
<feature type="domain" description="Sulfatase N-terminal" evidence="2">
    <location>
        <begin position="234"/>
        <end position="525"/>
    </location>
</feature>